<feature type="domain" description="HTH cro/C1-type" evidence="1">
    <location>
        <begin position="12"/>
        <end position="61"/>
    </location>
</feature>
<reference evidence="2 3" key="1">
    <citation type="submission" date="2014-06" db="EMBL/GenBank/DDBJ databases">
        <title>Draft genome sequence of Idiomarina sp. MCCC 1A10513.</title>
        <authorList>
            <person name="Du J."/>
            <person name="Lai Q."/>
            <person name="Shao Z."/>
        </authorList>
    </citation>
    <scope>NUCLEOTIDE SEQUENCE [LARGE SCALE GENOMIC DNA]</scope>
    <source>
        <strain evidence="2 3">MCCC 1A10513</strain>
    </source>
</reference>
<dbReference type="Gene3D" id="1.10.260.40">
    <property type="entry name" value="lambda repressor-like DNA-binding domains"/>
    <property type="match status" value="1"/>
</dbReference>
<dbReference type="InterPro" id="IPR001387">
    <property type="entry name" value="Cro/C1-type_HTH"/>
</dbReference>
<evidence type="ECO:0000313" key="2">
    <source>
        <dbReference type="EMBL" id="KFZ29716.1"/>
    </source>
</evidence>
<evidence type="ECO:0000313" key="3">
    <source>
        <dbReference type="Proteomes" id="UP000053718"/>
    </source>
</evidence>
<name>A0A094JAV9_9GAMM</name>
<dbReference type="CDD" id="cd00093">
    <property type="entry name" value="HTH_XRE"/>
    <property type="match status" value="1"/>
</dbReference>
<dbReference type="RefSeq" id="WP_034729378.1">
    <property type="nucleotide sequence ID" value="NZ_JPIN01000001.1"/>
</dbReference>
<dbReference type="PROSITE" id="PS50943">
    <property type="entry name" value="HTH_CROC1"/>
    <property type="match status" value="1"/>
</dbReference>
<dbReference type="SUPFAM" id="SSF47413">
    <property type="entry name" value="lambda repressor-like DNA-binding domains"/>
    <property type="match status" value="1"/>
</dbReference>
<proteinExistence type="predicted"/>
<keyword evidence="3" id="KW-1185">Reference proteome</keyword>
<dbReference type="Pfam" id="PF01381">
    <property type="entry name" value="HTH_3"/>
    <property type="match status" value="1"/>
</dbReference>
<dbReference type="OrthoDB" id="2062347at2"/>
<organism evidence="2 3">
    <name type="scientific">Pseudidiomarina atlantica</name>
    <dbReference type="NCBI Taxonomy" id="1517416"/>
    <lineage>
        <taxon>Bacteria</taxon>
        <taxon>Pseudomonadati</taxon>
        <taxon>Pseudomonadota</taxon>
        <taxon>Gammaproteobacteria</taxon>
        <taxon>Alteromonadales</taxon>
        <taxon>Idiomarinaceae</taxon>
        <taxon>Pseudidiomarina</taxon>
    </lineage>
</organism>
<dbReference type="EMBL" id="JPIN01000001">
    <property type="protein sequence ID" value="KFZ29716.1"/>
    <property type="molecule type" value="Genomic_DNA"/>
</dbReference>
<evidence type="ECO:0000259" key="1">
    <source>
        <dbReference type="PROSITE" id="PS50943"/>
    </source>
</evidence>
<dbReference type="Proteomes" id="UP000053718">
    <property type="component" value="Unassembled WGS sequence"/>
</dbReference>
<dbReference type="AlphaFoldDB" id="A0A094JAV9"/>
<sequence>MNYQKGLFEKLKEAGFTQKQIGAALGMEQATVSQFKNCKAPLPDKHAVNIAKLLGMRESEVLASIHAQWAKEPEVKSAWLKLVTGTAATIILIPATMIHDCAQCILC</sequence>
<dbReference type="InterPro" id="IPR010982">
    <property type="entry name" value="Lambda_DNA-bd_dom_sf"/>
</dbReference>
<dbReference type="GO" id="GO:0003677">
    <property type="term" value="F:DNA binding"/>
    <property type="evidence" value="ECO:0007669"/>
    <property type="project" value="InterPro"/>
</dbReference>
<comment type="caution">
    <text evidence="2">The sequence shown here is derived from an EMBL/GenBank/DDBJ whole genome shotgun (WGS) entry which is preliminary data.</text>
</comment>
<protein>
    <recommendedName>
        <fullName evidence="1">HTH cro/C1-type domain-containing protein</fullName>
    </recommendedName>
</protein>
<gene>
    <name evidence="2" type="ORF">IDAT_01020</name>
</gene>
<accession>A0A094JAV9</accession>